<evidence type="ECO:0000313" key="4">
    <source>
        <dbReference type="Proteomes" id="UP000011747"/>
    </source>
</evidence>
<evidence type="ECO:0000256" key="2">
    <source>
        <dbReference type="SAM" id="SignalP"/>
    </source>
</evidence>
<evidence type="ECO:0000256" key="1">
    <source>
        <dbReference type="SAM" id="MobiDB-lite"/>
    </source>
</evidence>
<feature type="compositionally biased region" description="Low complexity" evidence="1">
    <location>
        <begin position="98"/>
        <end position="114"/>
    </location>
</feature>
<evidence type="ECO:0000313" key="3">
    <source>
        <dbReference type="EMBL" id="EHL77204.1"/>
    </source>
</evidence>
<feature type="compositionally biased region" description="Polar residues" evidence="1">
    <location>
        <begin position="31"/>
        <end position="40"/>
    </location>
</feature>
<dbReference type="HOGENOM" id="CLU_089884_0_0_9"/>
<sequence length="270" mass="30096">MKSWTNTVLALALFSTLSLAGCGTNEKTSENENQASSNTVETKEHKDAAKQAVQSNESNQESENQNTASSENKQSEQESAKANDSSNNQTEKKVSTNDSVQPKDSSQSKDSTQSGTVRPFEKKIQYSIGGQNKTDTAVLEESDNQGFSMYVLPHYELTAEEPYKDVVYFKDKDQLFMRIELMQKTQNWDTFKQSAFDQLKAINDEVKTISPPNTSTFKNATAYRTSTQDAVVTAYVIPSSTQPIKITIYDDKDSSYSDAFLKMADTIQVK</sequence>
<evidence type="ECO:0008006" key="5">
    <source>
        <dbReference type="Google" id="ProtNLM"/>
    </source>
</evidence>
<name>G9QM69_9BACI</name>
<feature type="compositionally biased region" description="Low complexity" evidence="1">
    <location>
        <begin position="54"/>
        <end position="72"/>
    </location>
</feature>
<feature type="region of interest" description="Disordered" evidence="1">
    <location>
        <begin position="24"/>
        <end position="128"/>
    </location>
</feature>
<protein>
    <recommendedName>
        <fullName evidence="5">Lipoprotein</fullName>
    </recommendedName>
</protein>
<comment type="caution">
    <text evidence="3">The sequence shown here is derived from an EMBL/GenBank/DDBJ whole genome shotgun (WGS) entry which is preliminary data.</text>
</comment>
<dbReference type="PROSITE" id="PS51257">
    <property type="entry name" value="PROKAR_LIPOPROTEIN"/>
    <property type="match status" value="1"/>
</dbReference>
<feature type="chain" id="PRO_5038522743" description="Lipoprotein" evidence="2">
    <location>
        <begin position="21"/>
        <end position="270"/>
    </location>
</feature>
<dbReference type="RefSeq" id="WP_003354362.1">
    <property type="nucleotide sequence ID" value="NZ_JH414757.1"/>
</dbReference>
<keyword evidence="4" id="KW-1185">Reference proteome</keyword>
<organism evidence="3 4">
    <name type="scientific">Bacillus smithii 7_3_47FAA</name>
    <dbReference type="NCBI Taxonomy" id="665952"/>
    <lineage>
        <taxon>Bacteria</taxon>
        <taxon>Bacillati</taxon>
        <taxon>Bacillota</taxon>
        <taxon>Bacilli</taxon>
        <taxon>Bacillales</taxon>
        <taxon>Bacillaceae</taxon>
        <taxon>Bacillus</taxon>
    </lineage>
</organism>
<reference evidence="3 4" key="1">
    <citation type="submission" date="2011-09" db="EMBL/GenBank/DDBJ databases">
        <title>The Genome Sequence of Bacillus smithii 7_3_47FAA.</title>
        <authorList>
            <consortium name="The Broad Institute Genome Sequencing Platform"/>
            <person name="Earl A."/>
            <person name="Ward D."/>
            <person name="Feldgarden M."/>
            <person name="Gevers D."/>
            <person name="Daigneault M."/>
            <person name="Strauss J."/>
            <person name="Allen-Vercoe E."/>
            <person name="Young S.K."/>
            <person name="Zeng Q."/>
            <person name="Gargeya S."/>
            <person name="Fitzgerald M."/>
            <person name="Haas B."/>
            <person name="Abouelleil A."/>
            <person name="Alvarado L."/>
            <person name="Arachchi H.M."/>
            <person name="Berlin A."/>
            <person name="Brown A."/>
            <person name="Chapman S.B."/>
            <person name="Chen Z."/>
            <person name="Dunbar C."/>
            <person name="Freedman E."/>
            <person name="Gearin G."/>
            <person name="Goldberg J."/>
            <person name="Griggs A."/>
            <person name="Gujja S."/>
            <person name="Heiman D."/>
            <person name="Howarth C."/>
            <person name="Larson L."/>
            <person name="Lui A."/>
            <person name="MacDonald P.J.P."/>
            <person name="Montmayeur A."/>
            <person name="Murphy C."/>
            <person name="Neiman D."/>
            <person name="Pearson M."/>
            <person name="Priest M."/>
            <person name="Roberts A."/>
            <person name="Saif S."/>
            <person name="Shea T."/>
            <person name="Shenoy N."/>
            <person name="Sisk P."/>
            <person name="Stolte C."/>
            <person name="Sykes S."/>
            <person name="Wortman J."/>
            <person name="Nusbaum C."/>
            <person name="Birren B."/>
        </authorList>
    </citation>
    <scope>NUCLEOTIDE SEQUENCE [LARGE SCALE GENOMIC DNA]</scope>
    <source>
        <strain evidence="3 4">7_3_47FAA</strain>
    </source>
</reference>
<proteinExistence type="predicted"/>
<dbReference type="PATRIC" id="fig|665952.3.peg.2177"/>
<accession>G9QM69</accession>
<keyword evidence="2" id="KW-0732">Signal</keyword>
<gene>
    <name evidence="3" type="ORF">HMPREF1015_00636</name>
</gene>
<dbReference type="AlphaFoldDB" id="G9QM69"/>
<feature type="signal peptide" evidence="2">
    <location>
        <begin position="1"/>
        <end position="20"/>
    </location>
</feature>
<dbReference type="EMBL" id="ACWF01000117">
    <property type="protein sequence ID" value="EHL77204.1"/>
    <property type="molecule type" value="Genomic_DNA"/>
</dbReference>
<dbReference type="Proteomes" id="UP000011747">
    <property type="component" value="Unassembled WGS sequence"/>
</dbReference>